<dbReference type="CDD" id="cd19495">
    <property type="entry name" value="Elp6"/>
    <property type="match status" value="1"/>
</dbReference>
<sequence>MVNAAVKINNAAAHAMGKVKNVTSNTSHHFDSEKSLVLITGGTGFVATWVINQFLTSGYRVRTTVRTPAKGDKVMKTHAKFEQHLEHAVVDDITKVGAFDDAVKGVDGVVHTASPCGPIGEDNERDLLRPAIEGTRSVLRSVAENAPQVEKVVITSSFAAILDPKQGLHAGHTYSEKDWSPITYDEAKTGDAVTGYLASKTFAEKAAHEFVEEHQPNFTIAAICPPMIYGPLAHTISIESLNTSSADIWRFLDGSLSEKGIPDTSFPVFVDVRDVAQAHLKAYEKDTKKNERYLVACGTYSYADVASALRKAFPERAHKIPDPKSAKPSEHYEVDNSKSRAELGLRYIPLEQCVADAGRSLIQVEETSFFYYTLMFTNMRGLNLSSRPLNCLGHHQLRWWYCIGTASSSFSAFSRIRLDEFPNSTQTHVQSTNPHHFTSFSHHNGNSRIRQTSSRKRISLQQEAKKKMTTKAPPSALEPYLRLPPETSLILLTSTLGCSVNWLTARFIGSALQNFGSLSTTGLEGQQSDDGEKQDVAVLVVSWMRDLKFWQDEVRRVAGIDISKPLYAKRFGFVDCFNTTPTASLQETQSRISTAISRLSQEENPQSSPKILLILDQPDLLLATHHPTLTSQDLSTFLLNLRSIPQIHSTYLSLSADLPLIAAASPETSSSFASPLETESSAFIVTQAHASRVLFSVRELETGAAKDVSGVLRITKGGDYFAVGGDETDDEDGGDGEGGEIKEAELLYLLQRDGGLKVFQRGE</sequence>
<evidence type="ECO:0000256" key="2">
    <source>
        <dbReference type="ARBA" id="ARBA00023445"/>
    </source>
</evidence>
<dbReference type="Gene3D" id="3.40.50.300">
    <property type="entry name" value="P-loop containing nucleotide triphosphate hydrolases"/>
    <property type="match status" value="1"/>
</dbReference>
<dbReference type="PANTHER" id="PTHR10366">
    <property type="entry name" value="NAD DEPENDENT EPIMERASE/DEHYDRATASE"/>
    <property type="match status" value="1"/>
</dbReference>
<proteinExistence type="inferred from homology"/>
<dbReference type="EMBL" id="LKMD01000100">
    <property type="protein sequence ID" value="PIB00434.1"/>
    <property type="molecule type" value="Genomic_DNA"/>
</dbReference>
<evidence type="ECO:0000313" key="6">
    <source>
        <dbReference type="Proteomes" id="UP000230605"/>
    </source>
</evidence>
<evidence type="ECO:0000256" key="1">
    <source>
        <dbReference type="ARBA" id="ARBA00023002"/>
    </source>
</evidence>
<dbReference type="InterPro" id="IPR027417">
    <property type="entry name" value="P-loop_NTPase"/>
</dbReference>
<dbReference type="OrthoDB" id="2735536at2759"/>
<reference evidence="5 6" key="1">
    <citation type="submission" date="2015-10" db="EMBL/GenBank/DDBJ databases">
        <title>The cercosporin biosynthetic gene cluster was horizontally transferred to several fungal lineages and shown to be expanded in Cercospora beticola based on microsynteny with recipient genomes.</title>
        <authorList>
            <person name="De Jonge R."/>
            <person name="Ebert M.K."/>
            <person name="Suttle J.C."/>
            <person name="Jurick Ii W.M."/>
            <person name="Secor G.A."/>
            <person name="Thomma B.P."/>
            <person name="Van De Peer Y."/>
            <person name="Bolton M.D."/>
        </authorList>
    </citation>
    <scope>NUCLEOTIDE SEQUENCE [LARGE SCALE GENOMIC DNA]</scope>
    <source>
        <strain evidence="5 6">09-40</strain>
    </source>
</reference>
<evidence type="ECO:0000259" key="4">
    <source>
        <dbReference type="Pfam" id="PF01370"/>
    </source>
</evidence>
<dbReference type="AlphaFoldDB" id="A0A2G5I7D8"/>
<keyword evidence="1" id="KW-0560">Oxidoreductase</keyword>
<dbReference type="InterPro" id="IPR036291">
    <property type="entry name" value="NAD(P)-bd_dom_sf"/>
</dbReference>
<dbReference type="PANTHER" id="PTHR10366:SF564">
    <property type="entry name" value="STEROL-4-ALPHA-CARBOXYLATE 3-DEHYDROGENASE, DECARBOXYLATING"/>
    <property type="match status" value="1"/>
</dbReference>
<comment type="caution">
    <text evidence="5">The sequence shown here is derived from an EMBL/GenBank/DDBJ whole genome shotgun (WGS) entry which is preliminary data.</text>
</comment>
<dbReference type="InterPro" id="IPR001509">
    <property type="entry name" value="Epimerase_deHydtase"/>
</dbReference>
<dbReference type="Gene3D" id="3.40.50.720">
    <property type="entry name" value="NAD(P)-binding Rossmann-like Domain"/>
    <property type="match status" value="1"/>
</dbReference>
<name>A0A2G5I7D8_CERBT</name>
<comment type="similarity">
    <text evidence="2">Belongs to the NAD(P)-dependent epimerase/dehydratase family. Dihydroflavonol-4-reductase subfamily.</text>
</comment>
<dbReference type="CDD" id="cd05227">
    <property type="entry name" value="AR_SDR_e"/>
    <property type="match status" value="1"/>
</dbReference>
<feature type="domain" description="NAD-dependent epimerase/dehydratase" evidence="4">
    <location>
        <begin position="37"/>
        <end position="295"/>
    </location>
</feature>
<accession>A0A2G5I7D8</accession>
<gene>
    <name evidence="5" type="ORF">CB0940_02243</name>
</gene>
<feature type="region of interest" description="Disordered" evidence="3">
    <location>
        <begin position="425"/>
        <end position="477"/>
    </location>
</feature>
<dbReference type="SUPFAM" id="SSF51735">
    <property type="entry name" value="NAD(P)-binding Rossmann-fold domains"/>
    <property type="match status" value="1"/>
</dbReference>
<dbReference type="Proteomes" id="UP000230605">
    <property type="component" value="Chromosome 1"/>
</dbReference>
<dbReference type="GO" id="GO:0016616">
    <property type="term" value="F:oxidoreductase activity, acting on the CH-OH group of donors, NAD or NADP as acceptor"/>
    <property type="evidence" value="ECO:0007669"/>
    <property type="project" value="TreeGrafter"/>
</dbReference>
<organism evidence="5 6">
    <name type="scientific">Cercospora beticola</name>
    <name type="common">Sugarbeet leaf spot fungus</name>
    <dbReference type="NCBI Taxonomy" id="122368"/>
    <lineage>
        <taxon>Eukaryota</taxon>
        <taxon>Fungi</taxon>
        <taxon>Dikarya</taxon>
        <taxon>Ascomycota</taxon>
        <taxon>Pezizomycotina</taxon>
        <taxon>Dothideomycetes</taxon>
        <taxon>Dothideomycetidae</taxon>
        <taxon>Mycosphaerellales</taxon>
        <taxon>Mycosphaerellaceae</taxon>
        <taxon>Cercospora</taxon>
    </lineage>
</organism>
<evidence type="ECO:0000256" key="3">
    <source>
        <dbReference type="SAM" id="MobiDB-lite"/>
    </source>
</evidence>
<dbReference type="InterPro" id="IPR050425">
    <property type="entry name" value="NAD(P)_dehydrat-like"/>
</dbReference>
<feature type="compositionally biased region" description="Polar residues" evidence="3">
    <location>
        <begin position="425"/>
        <end position="452"/>
    </location>
</feature>
<protein>
    <submittedName>
        <fullName evidence="5">Putative oxidoreductase</fullName>
    </submittedName>
</protein>
<evidence type="ECO:0000313" key="5">
    <source>
        <dbReference type="EMBL" id="PIB00434.1"/>
    </source>
</evidence>
<dbReference type="Pfam" id="PF01370">
    <property type="entry name" value="Epimerase"/>
    <property type="match status" value="1"/>
</dbReference>